<keyword evidence="2" id="KW-0472">Membrane</keyword>
<reference evidence="7 8" key="1">
    <citation type="submission" date="2019-03" db="EMBL/GenBank/DDBJ databases">
        <title>Dyadobacter AR-3-6 sp. nov., isolated from arctic soil.</title>
        <authorList>
            <person name="Chaudhary D.K."/>
        </authorList>
    </citation>
    <scope>NUCLEOTIDE SEQUENCE [LARGE SCALE GENOMIC DNA]</scope>
    <source>
        <strain evidence="7 8">AR-3-6</strain>
    </source>
</reference>
<evidence type="ECO:0000313" key="7">
    <source>
        <dbReference type="EMBL" id="TDE11292.1"/>
    </source>
</evidence>
<keyword evidence="3" id="KW-0998">Cell outer membrane</keyword>
<dbReference type="OrthoDB" id="905812at2"/>
<dbReference type="AlphaFoldDB" id="A0A4R5DC47"/>
<dbReference type="Pfam" id="PF14905">
    <property type="entry name" value="OMP_b-brl_3"/>
    <property type="match status" value="1"/>
</dbReference>
<accession>A0A4R5DC47</accession>
<evidence type="ECO:0000259" key="6">
    <source>
        <dbReference type="Pfam" id="PF14905"/>
    </source>
</evidence>
<dbReference type="RefSeq" id="WP_131961139.1">
    <property type="nucleotide sequence ID" value="NZ_SMFL01000012.1"/>
</dbReference>
<dbReference type="InterPro" id="IPR041700">
    <property type="entry name" value="OMP_b-brl_3"/>
</dbReference>
<protein>
    <submittedName>
        <fullName evidence="7">TonB-dependent receptor</fullName>
    </submittedName>
</protein>
<evidence type="ECO:0000256" key="1">
    <source>
        <dbReference type="ARBA" id="ARBA00004442"/>
    </source>
</evidence>
<dbReference type="Gene3D" id="2.60.40.1120">
    <property type="entry name" value="Carboxypeptidase-like, regulatory domain"/>
    <property type="match status" value="1"/>
</dbReference>
<feature type="region of interest" description="Disordered" evidence="4">
    <location>
        <begin position="409"/>
        <end position="432"/>
    </location>
</feature>
<evidence type="ECO:0000313" key="8">
    <source>
        <dbReference type="Proteomes" id="UP000294850"/>
    </source>
</evidence>
<dbReference type="PANTHER" id="PTHR40980:SF4">
    <property type="entry name" value="TONB-DEPENDENT RECEPTOR-LIKE BETA-BARREL DOMAIN-CONTAINING PROTEIN"/>
    <property type="match status" value="1"/>
</dbReference>
<sequence>MKKLSRLLKSGLLMICLISPLYSFSQQASGTIKGLLIDDKQKAVEFTSISLHKAADSTIVKGSISDSSGHFIFEKVNTGSYFVQAGLVGYKTYRSKNFSLTSEKKLISIESIILEAENKTLDAVTITAQKPLIEQHIDRTVLNIENSILSEGNTALELLEKAPGVTVDDEGNISMKGKPGVSVMLNGKLTYLSQRELTTLLRGTSSGSVSKIELITNPSAKYDAAGNSGIINIVLKKNEKAGINGNMYVNAARSRANRYGGGAGLNYRNGKQNLYGSYDHAYRGEIEYLSFIRRFHDDNSGIPSRISYQNSATNEPLYTNNYKLGADFFLNDKNTLGVLFNGNHGKYINDNNTSNLLVSSSGEVLSQPQTHNDNLDRWKSQAYNLNYAHKFNDSGRELSADLDYSLNDNRSNQSMDTRFPNQENPGLETRSVRRGNVPSVTNVYVGKLDYTQPFGEKAKFETGWKSSYVFVDNNLKYDTLRNNEWIPDPSWSNHFTYKETIHAGYINFSKEFGSISVQAGLRGENTQTEGHQVTTDSLVKRQYFQLFPSLFVTKTFTPDHSGQFSYGRRVERPDYSDMNPFRFFRDPFLYYEGNPFLKPELTQSIEVSHSYKGKFTTTLNYSYTDDVMNWMMGQVDSLNTTYQSPQNLKSFINYGISFTAAIQPASWWTSNNFANLLHNRYKGDQDGGDLNNSIWSYSVNSQNIFQLGKGFSAELSGFYNSKSVYGVFVTKSYYVISAGGQKQILKKKGTIKLMVNDIFQTRQRRNTARYENLDMEGHIRFDSRMATVSFSYRFGREVTPARKRNSGSEDIQNRVKGGN</sequence>
<dbReference type="Gene3D" id="2.40.170.20">
    <property type="entry name" value="TonB-dependent receptor, beta-barrel domain"/>
    <property type="match status" value="1"/>
</dbReference>
<dbReference type="PANTHER" id="PTHR40980">
    <property type="entry name" value="PLUG DOMAIN-CONTAINING PROTEIN"/>
    <property type="match status" value="1"/>
</dbReference>
<keyword evidence="8" id="KW-1185">Reference proteome</keyword>
<dbReference type="GO" id="GO:0009279">
    <property type="term" value="C:cell outer membrane"/>
    <property type="evidence" value="ECO:0007669"/>
    <property type="project" value="UniProtKB-SubCell"/>
</dbReference>
<feature type="signal peptide" evidence="5">
    <location>
        <begin position="1"/>
        <end position="28"/>
    </location>
</feature>
<name>A0A4R5DC47_9BACT</name>
<gene>
    <name evidence="7" type="ORF">E0F88_25610</name>
</gene>
<dbReference type="Pfam" id="PF13620">
    <property type="entry name" value="CarboxypepD_reg"/>
    <property type="match status" value="1"/>
</dbReference>
<keyword evidence="5" id="KW-0732">Signal</keyword>
<keyword evidence="7" id="KW-0675">Receptor</keyword>
<feature type="compositionally biased region" description="Polar residues" evidence="4">
    <location>
        <begin position="409"/>
        <end position="424"/>
    </location>
</feature>
<feature type="domain" description="Outer membrane protein beta-barrel" evidence="6">
    <location>
        <begin position="389"/>
        <end position="792"/>
    </location>
</feature>
<evidence type="ECO:0000256" key="3">
    <source>
        <dbReference type="ARBA" id="ARBA00023237"/>
    </source>
</evidence>
<dbReference type="InterPro" id="IPR013784">
    <property type="entry name" value="Carb-bd-like_fold"/>
</dbReference>
<comment type="caution">
    <text evidence="7">The sequence shown here is derived from an EMBL/GenBank/DDBJ whole genome shotgun (WGS) entry which is preliminary data.</text>
</comment>
<evidence type="ECO:0000256" key="5">
    <source>
        <dbReference type="SAM" id="SignalP"/>
    </source>
</evidence>
<dbReference type="Proteomes" id="UP000294850">
    <property type="component" value="Unassembled WGS sequence"/>
</dbReference>
<dbReference type="SUPFAM" id="SSF49452">
    <property type="entry name" value="Starch-binding domain-like"/>
    <property type="match status" value="1"/>
</dbReference>
<feature type="chain" id="PRO_5020961494" evidence="5">
    <location>
        <begin position="29"/>
        <end position="819"/>
    </location>
</feature>
<dbReference type="EMBL" id="SMFL01000012">
    <property type="protein sequence ID" value="TDE11292.1"/>
    <property type="molecule type" value="Genomic_DNA"/>
</dbReference>
<dbReference type="GO" id="GO:0030246">
    <property type="term" value="F:carbohydrate binding"/>
    <property type="evidence" value="ECO:0007669"/>
    <property type="project" value="InterPro"/>
</dbReference>
<evidence type="ECO:0000256" key="4">
    <source>
        <dbReference type="SAM" id="MobiDB-lite"/>
    </source>
</evidence>
<dbReference type="InterPro" id="IPR036942">
    <property type="entry name" value="Beta-barrel_TonB_sf"/>
</dbReference>
<comment type="subcellular location">
    <subcellularLocation>
        <location evidence="1">Cell outer membrane</location>
    </subcellularLocation>
</comment>
<proteinExistence type="predicted"/>
<organism evidence="7 8">
    <name type="scientific">Dyadobacter psychrotolerans</name>
    <dbReference type="NCBI Taxonomy" id="2541721"/>
    <lineage>
        <taxon>Bacteria</taxon>
        <taxon>Pseudomonadati</taxon>
        <taxon>Bacteroidota</taxon>
        <taxon>Cytophagia</taxon>
        <taxon>Cytophagales</taxon>
        <taxon>Spirosomataceae</taxon>
        <taxon>Dyadobacter</taxon>
    </lineage>
</organism>
<evidence type="ECO:0000256" key="2">
    <source>
        <dbReference type="ARBA" id="ARBA00023136"/>
    </source>
</evidence>
<dbReference type="SUPFAM" id="SSF56935">
    <property type="entry name" value="Porins"/>
    <property type="match status" value="1"/>
</dbReference>